<dbReference type="InterPro" id="IPR043502">
    <property type="entry name" value="DNA/RNA_pol_sf"/>
</dbReference>
<protein>
    <submittedName>
        <fullName evidence="1">Reverse transcriptase domain-containing protein</fullName>
    </submittedName>
</protein>
<dbReference type="SUPFAM" id="SSF56672">
    <property type="entry name" value="DNA/RNA polymerases"/>
    <property type="match status" value="1"/>
</dbReference>
<dbReference type="WBParaSite" id="MCU_013488-RA">
    <property type="protein sequence ID" value="MCU_013488-RA"/>
    <property type="gene ID" value="MCU_013488"/>
</dbReference>
<dbReference type="AlphaFoldDB" id="A0A5K3G345"/>
<dbReference type="InterPro" id="IPR043128">
    <property type="entry name" value="Rev_trsase/Diguanyl_cyclase"/>
</dbReference>
<reference evidence="1" key="1">
    <citation type="submission" date="2019-11" db="UniProtKB">
        <authorList>
            <consortium name="WormBaseParasite"/>
        </authorList>
    </citation>
    <scope>IDENTIFICATION</scope>
</reference>
<name>A0A5K3G345_MESCO</name>
<evidence type="ECO:0000313" key="1">
    <source>
        <dbReference type="WBParaSite" id="MCU_013488-RA"/>
    </source>
</evidence>
<accession>A0A5K3G345</accession>
<dbReference type="Gene3D" id="3.30.70.270">
    <property type="match status" value="1"/>
</dbReference>
<proteinExistence type="predicted"/>
<organism evidence="1">
    <name type="scientific">Mesocestoides corti</name>
    <name type="common">Flatworm</name>
    <dbReference type="NCBI Taxonomy" id="53468"/>
    <lineage>
        <taxon>Eukaryota</taxon>
        <taxon>Metazoa</taxon>
        <taxon>Spiralia</taxon>
        <taxon>Lophotrochozoa</taxon>
        <taxon>Platyhelminthes</taxon>
        <taxon>Cestoda</taxon>
        <taxon>Eucestoda</taxon>
        <taxon>Cyclophyllidea</taxon>
        <taxon>Mesocestoididae</taxon>
        <taxon>Mesocestoides</taxon>
    </lineage>
</organism>
<sequence>MLSSISINSRFQSAQAHGGFVKTRLHSLFHTASAGHLRQEEDGYLCLYIGKQPVSNRRGPRCLRTEYVLEHSGVNVFCDRIVGLTNAASTCQRVVKKLVHGLLQQKCLVYLDDIRVFSSTKNEIP</sequence>